<keyword evidence="7" id="KW-0472">Membrane</keyword>
<dbReference type="STRING" id="910347.SAMN05421773_1055"/>
<feature type="compositionally biased region" description="Low complexity" evidence="8">
    <location>
        <begin position="29"/>
        <end position="45"/>
    </location>
</feature>
<feature type="signal peptide" evidence="9">
    <location>
        <begin position="1"/>
        <end position="25"/>
    </location>
</feature>
<dbReference type="PANTHER" id="PTHR30081:SF1">
    <property type="entry name" value="PROTEIN TRANSLOCASE SUBUNIT SECD"/>
    <property type="match status" value="1"/>
</dbReference>
<evidence type="ECO:0000256" key="3">
    <source>
        <dbReference type="ARBA" id="ARBA00022692"/>
    </source>
</evidence>
<dbReference type="Proteomes" id="UP000199207">
    <property type="component" value="Unassembled WGS sequence"/>
</dbReference>
<evidence type="ECO:0000256" key="7">
    <source>
        <dbReference type="ARBA" id="ARBA00023136"/>
    </source>
</evidence>
<keyword evidence="6" id="KW-0811">Translocation</keyword>
<dbReference type="OrthoDB" id="5122697at2"/>
<evidence type="ECO:0000313" key="11">
    <source>
        <dbReference type="EMBL" id="SFC66936.1"/>
    </source>
</evidence>
<proteinExistence type="predicted"/>
<keyword evidence="2" id="KW-1003">Cell membrane</keyword>
<feature type="region of interest" description="Disordered" evidence="8">
    <location>
        <begin position="29"/>
        <end position="72"/>
    </location>
</feature>
<evidence type="ECO:0000256" key="8">
    <source>
        <dbReference type="SAM" id="MobiDB-lite"/>
    </source>
</evidence>
<sequence>MRPIRIRRRAVPVLTAVLLALPAAAALTACSSSSGDSPGDSSGSSSGAGGEEAAGGERVTVRYTPGSPLDEESLGRVADQLRQRAEALELGEVTVETDGRGGVLLTGPAAGERSLRALARPGALHFRPVLALSHQAAGSGGMPAGPGLPLAAEFDALDCADGTAAAEAARGHDPQQPVIACGPGSTEGQPPVKYLLGPSAMTGTEVTAAEAVLDQQTGTGWLVQIELSEAGAGQFGDLTEELALQGPPQNQVAIVMDGEVVSAPSVHERIGGGTLQIQGGMAEPFTEESAGEFAAVLVSGALPVPLTVESAAG</sequence>
<dbReference type="EMBL" id="FOLM01000005">
    <property type="protein sequence ID" value="SFC66936.1"/>
    <property type="molecule type" value="Genomic_DNA"/>
</dbReference>
<dbReference type="PROSITE" id="PS51257">
    <property type="entry name" value="PROKAR_LIPOPROTEIN"/>
    <property type="match status" value="1"/>
</dbReference>
<feature type="domain" description="SecDF P1 head subdomain" evidence="10">
    <location>
        <begin position="192"/>
        <end position="304"/>
    </location>
</feature>
<keyword evidence="1" id="KW-0813">Transport</keyword>
<dbReference type="Gene3D" id="3.30.1360.200">
    <property type="match status" value="1"/>
</dbReference>
<reference evidence="11 12" key="1">
    <citation type="submission" date="2016-10" db="EMBL/GenBank/DDBJ databases">
        <authorList>
            <person name="de Groot N.N."/>
        </authorList>
    </citation>
    <scope>NUCLEOTIDE SEQUENCE [LARGE SCALE GENOMIC DNA]</scope>
    <source>
        <strain evidence="11 12">CGMCC 4.5739</strain>
    </source>
</reference>
<evidence type="ECO:0000256" key="9">
    <source>
        <dbReference type="SAM" id="SignalP"/>
    </source>
</evidence>
<accession>A0A1I1L1L0</accession>
<dbReference type="Gene3D" id="3.30.70.3400">
    <property type="match status" value="1"/>
</dbReference>
<dbReference type="GO" id="GO:0015031">
    <property type="term" value="P:protein transport"/>
    <property type="evidence" value="ECO:0007669"/>
    <property type="project" value="UniProtKB-KW"/>
</dbReference>
<dbReference type="InterPro" id="IPR054384">
    <property type="entry name" value="SecDF_P1_head"/>
</dbReference>
<dbReference type="InterPro" id="IPR022813">
    <property type="entry name" value="SecD/SecF_arch_bac"/>
</dbReference>
<evidence type="ECO:0000256" key="1">
    <source>
        <dbReference type="ARBA" id="ARBA00022448"/>
    </source>
</evidence>
<evidence type="ECO:0000256" key="5">
    <source>
        <dbReference type="ARBA" id="ARBA00022989"/>
    </source>
</evidence>
<keyword evidence="5" id="KW-1133">Transmembrane helix</keyword>
<dbReference type="PANTHER" id="PTHR30081">
    <property type="entry name" value="PROTEIN-EXPORT MEMBRANE PROTEIN SEC"/>
    <property type="match status" value="1"/>
</dbReference>
<keyword evidence="12" id="KW-1185">Reference proteome</keyword>
<evidence type="ECO:0000313" key="12">
    <source>
        <dbReference type="Proteomes" id="UP000199207"/>
    </source>
</evidence>
<dbReference type="RefSeq" id="WP_093838608.1">
    <property type="nucleotide sequence ID" value="NZ_FOLM01000005.1"/>
</dbReference>
<dbReference type="GO" id="GO:0005886">
    <property type="term" value="C:plasma membrane"/>
    <property type="evidence" value="ECO:0007669"/>
    <property type="project" value="TreeGrafter"/>
</dbReference>
<name>A0A1I1L1L0_9ACTN</name>
<evidence type="ECO:0000256" key="4">
    <source>
        <dbReference type="ARBA" id="ARBA00022927"/>
    </source>
</evidence>
<feature type="chain" id="PRO_5011594738" description="SecDF P1 head subdomain domain-containing protein" evidence="9">
    <location>
        <begin position="26"/>
        <end position="313"/>
    </location>
</feature>
<gene>
    <name evidence="11" type="ORF">SAMN05421773_1055</name>
</gene>
<dbReference type="AlphaFoldDB" id="A0A1I1L1L0"/>
<evidence type="ECO:0000259" key="10">
    <source>
        <dbReference type="Pfam" id="PF22599"/>
    </source>
</evidence>
<protein>
    <recommendedName>
        <fullName evidence="10">SecDF P1 head subdomain domain-containing protein</fullName>
    </recommendedName>
</protein>
<organism evidence="11 12">
    <name type="scientific">Streptomyces aidingensis</name>
    <dbReference type="NCBI Taxonomy" id="910347"/>
    <lineage>
        <taxon>Bacteria</taxon>
        <taxon>Bacillati</taxon>
        <taxon>Actinomycetota</taxon>
        <taxon>Actinomycetes</taxon>
        <taxon>Kitasatosporales</taxon>
        <taxon>Streptomycetaceae</taxon>
        <taxon>Streptomyces</taxon>
    </lineage>
</organism>
<evidence type="ECO:0000256" key="6">
    <source>
        <dbReference type="ARBA" id="ARBA00023010"/>
    </source>
</evidence>
<keyword evidence="4" id="KW-0653">Protein transport</keyword>
<evidence type="ECO:0000256" key="2">
    <source>
        <dbReference type="ARBA" id="ARBA00022475"/>
    </source>
</evidence>
<keyword evidence="3" id="KW-0812">Transmembrane</keyword>
<feature type="region of interest" description="Disordered" evidence="8">
    <location>
        <begin position="168"/>
        <end position="187"/>
    </location>
</feature>
<keyword evidence="9" id="KW-0732">Signal</keyword>
<dbReference type="Pfam" id="PF22599">
    <property type="entry name" value="SecDF_P1_head"/>
    <property type="match status" value="1"/>
</dbReference>